<sequence>MTDEKLTEPVAIILACFLSISVYNVFEVIILIFTTFKRWQGLYFYSLLAATGGIISHSIGMVLKLYQLSSSNLLYNALILIGWSLVLYSRLYLLRLSSKDKARWVLYMIIADGIVCHTPGFVLVLGSANASDPTPYTLHFHTYEKSQLSIFFTQECFISGLYIYRAIALLRLRNAIKGHADRLLRHLLLVNIIIMIMDASLLGIEFAGFYNIETAYKSFVYSAKLKMEFAVLNDLMDLFRGGSDSQGRSIATGATPSSTPTATRPALPQQDPLDTVA</sequence>
<dbReference type="Pfam" id="PF24802">
    <property type="entry name" value="DUF7703"/>
    <property type="match status" value="1"/>
</dbReference>
<gene>
    <name evidence="4" type="ORF">P280DRAFT_495457</name>
</gene>
<evidence type="ECO:0000313" key="5">
    <source>
        <dbReference type="Proteomes" id="UP000799753"/>
    </source>
</evidence>
<keyword evidence="2" id="KW-0472">Membrane</keyword>
<dbReference type="InterPro" id="IPR056120">
    <property type="entry name" value="DUF7703"/>
</dbReference>
<dbReference type="OrthoDB" id="405906at2759"/>
<dbReference type="AlphaFoldDB" id="A0A6A6SGU6"/>
<keyword evidence="5" id="KW-1185">Reference proteome</keyword>
<feature type="compositionally biased region" description="Low complexity" evidence="1">
    <location>
        <begin position="251"/>
        <end position="268"/>
    </location>
</feature>
<evidence type="ECO:0000256" key="2">
    <source>
        <dbReference type="SAM" id="Phobius"/>
    </source>
</evidence>
<feature type="region of interest" description="Disordered" evidence="1">
    <location>
        <begin position="246"/>
        <end position="277"/>
    </location>
</feature>
<name>A0A6A6SGU6_9PLEO</name>
<proteinExistence type="predicted"/>
<feature type="domain" description="DUF7703" evidence="3">
    <location>
        <begin position="11"/>
        <end position="240"/>
    </location>
</feature>
<dbReference type="PANTHER" id="PTHR37013:SF3">
    <property type="entry name" value="INTEGRAL MEMBRANE PROTEIN (AFU_ORTHOLOGUE AFUA_1G05950)"/>
    <property type="match status" value="1"/>
</dbReference>
<protein>
    <recommendedName>
        <fullName evidence="3">DUF7703 domain-containing protein</fullName>
    </recommendedName>
</protein>
<keyword evidence="2" id="KW-1133">Transmembrane helix</keyword>
<feature type="transmembrane region" description="Helical" evidence="2">
    <location>
        <begin position="73"/>
        <end position="93"/>
    </location>
</feature>
<feature type="transmembrane region" description="Helical" evidence="2">
    <location>
        <begin position="148"/>
        <end position="167"/>
    </location>
</feature>
<feature type="transmembrane region" description="Helical" evidence="2">
    <location>
        <begin position="105"/>
        <end position="128"/>
    </location>
</feature>
<dbReference type="Proteomes" id="UP000799753">
    <property type="component" value="Unassembled WGS sequence"/>
</dbReference>
<keyword evidence="2" id="KW-0812">Transmembrane</keyword>
<accession>A0A6A6SGU6</accession>
<feature type="transmembrane region" description="Helical" evidence="2">
    <location>
        <begin position="12"/>
        <end position="36"/>
    </location>
</feature>
<dbReference type="EMBL" id="MU006777">
    <property type="protein sequence ID" value="KAF2645658.1"/>
    <property type="molecule type" value="Genomic_DNA"/>
</dbReference>
<organism evidence="4 5">
    <name type="scientific">Massarina eburnea CBS 473.64</name>
    <dbReference type="NCBI Taxonomy" id="1395130"/>
    <lineage>
        <taxon>Eukaryota</taxon>
        <taxon>Fungi</taxon>
        <taxon>Dikarya</taxon>
        <taxon>Ascomycota</taxon>
        <taxon>Pezizomycotina</taxon>
        <taxon>Dothideomycetes</taxon>
        <taxon>Pleosporomycetidae</taxon>
        <taxon>Pleosporales</taxon>
        <taxon>Massarineae</taxon>
        <taxon>Massarinaceae</taxon>
        <taxon>Massarina</taxon>
    </lineage>
</organism>
<feature type="transmembrane region" description="Helical" evidence="2">
    <location>
        <begin position="188"/>
        <end position="210"/>
    </location>
</feature>
<dbReference type="PANTHER" id="PTHR37013">
    <property type="entry name" value="INTEGRAL MEMBRANE PROTEIN (AFU_ORTHOLOGUE AFUA_1G05950)-RELATED"/>
    <property type="match status" value="1"/>
</dbReference>
<evidence type="ECO:0000259" key="3">
    <source>
        <dbReference type="Pfam" id="PF24802"/>
    </source>
</evidence>
<evidence type="ECO:0000313" key="4">
    <source>
        <dbReference type="EMBL" id="KAF2645658.1"/>
    </source>
</evidence>
<evidence type="ECO:0000256" key="1">
    <source>
        <dbReference type="SAM" id="MobiDB-lite"/>
    </source>
</evidence>
<reference evidence="4" key="1">
    <citation type="journal article" date="2020" name="Stud. Mycol.">
        <title>101 Dothideomycetes genomes: a test case for predicting lifestyles and emergence of pathogens.</title>
        <authorList>
            <person name="Haridas S."/>
            <person name="Albert R."/>
            <person name="Binder M."/>
            <person name="Bloem J."/>
            <person name="Labutti K."/>
            <person name="Salamov A."/>
            <person name="Andreopoulos B."/>
            <person name="Baker S."/>
            <person name="Barry K."/>
            <person name="Bills G."/>
            <person name="Bluhm B."/>
            <person name="Cannon C."/>
            <person name="Castanera R."/>
            <person name="Culley D."/>
            <person name="Daum C."/>
            <person name="Ezra D."/>
            <person name="Gonzalez J."/>
            <person name="Henrissat B."/>
            <person name="Kuo A."/>
            <person name="Liang C."/>
            <person name="Lipzen A."/>
            <person name="Lutzoni F."/>
            <person name="Magnuson J."/>
            <person name="Mondo S."/>
            <person name="Nolan M."/>
            <person name="Ohm R."/>
            <person name="Pangilinan J."/>
            <person name="Park H.-J."/>
            <person name="Ramirez L."/>
            <person name="Alfaro M."/>
            <person name="Sun H."/>
            <person name="Tritt A."/>
            <person name="Yoshinaga Y."/>
            <person name="Zwiers L.-H."/>
            <person name="Turgeon B."/>
            <person name="Goodwin S."/>
            <person name="Spatafora J."/>
            <person name="Crous P."/>
            <person name="Grigoriev I."/>
        </authorList>
    </citation>
    <scope>NUCLEOTIDE SEQUENCE</scope>
    <source>
        <strain evidence="4">CBS 473.64</strain>
    </source>
</reference>
<feature type="transmembrane region" description="Helical" evidence="2">
    <location>
        <begin position="43"/>
        <end position="67"/>
    </location>
</feature>